<protein>
    <submittedName>
        <fullName evidence="1">Uncharacterized protein</fullName>
    </submittedName>
</protein>
<organism evidence="1 2">
    <name type="scientific">Hymenobacter bucti</name>
    <dbReference type="NCBI Taxonomy" id="1844114"/>
    <lineage>
        <taxon>Bacteria</taxon>
        <taxon>Pseudomonadati</taxon>
        <taxon>Bacteroidota</taxon>
        <taxon>Cytophagia</taxon>
        <taxon>Cytophagales</taxon>
        <taxon>Hymenobacteraceae</taxon>
        <taxon>Hymenobacter</taxon>
    </lineage>
</organism>
<evidence type="ECO:0000313" key="1">
    <source>
        <dbReference type="EMBL" id="MFD1874663.1"/>
    </source>
</evidence>
<sequence length="159" mass="17872">MELNSSLDFLEKAKTLCSAVCLVVYERLADTNWESSVFEHIPIHEVSLEAFKKSLIEISNSILARDILTTLLHQDLAYSVEIMPIEEASLFAEKFCFLFSDQAIYYSNSTWNNKEYTNSAGDFELGLSSWASLTAATFDSGIIICDSDKIGIAWFQAED</sequence>
<accession>A0ABW4QYI4</accession>
<reference evidence="2" key="1">
    <citation type="journal article" date="2019" name="Int. J. Syst. Evol. Microbiol.">
        <title>The Global Catalogue of Microorganisms (GCM) 10K type strain sequencing project: providing services to taxonomists for standard genome sequencing and annotation.</title>
        <authorList>
            <consortium name="The Broad Institute Genomics Platform"/>
            <consortium name="The Broad Institute Genome Sequencing Center for Infectious Disease"/>
            <person name="Wu L."/>
            <person name="Ma J."/>
        </authorList>
    </citation>
    <scope>NUCLEOTIDE SEQUENCE [LARGE SCALE GENOMIC DNA]</scope>
    <source>
        <strain evidence="2">CGMCC 1.15795</strain>
    </source>
</reference>
<keyword evidence="2" id="KW-1185">Reference proteome</keyword>
<name>A0ABW4QYI4_9BACT</name>
<comment type="caution">
    <text evidence="1">The sequence shown here is derived from an EMBL/GenBank/DDBJ whole genome shotgun (WGS) entry which is preliminary data.</text>
</comment>
<evidence type="ECO:0000313" key="2">
    <source>
        <dbReference type="Proteomes" id="UP001597197"/>
    </source>
</evidence>
<dbReference type="RefSeq" id="WP_382316660.1">
    <property type="nucleotide sequence ID" value="NZ_JBHUFD010000018.1"/>
</dbReference>
<gene>
    <name evidence="1" type="ORF">ACFSDX_19655</name>
</gene>
<dbReference type="EMBL" id="JBHUFD010000018">
    <property type="protein sequence ID" value="MFD1874663.1"/>
    <property type="molecule type" value="Genomic_DNA"/>
</dbReference>
<dbReference type="Proteomes" id="UP001597197">
    <property type="component" value="Unassembled WGS sequence"/>
</dbReference>
<proteinExistence type="predicted"/>